<accession>A0A7I7M608</accession>
<dbReference type="Proteomes" id="UP000466514">
    <property type="component" value="Chromosome"/>
</dbReference>
<protein>
    <submittedName>
        <fullName evidence="1">Uncharacterized protein</fullName>
    </submittedName>
</protein>
<organism evidence="1 2">
    <name type="scientific">Mycolicibacterium psychrotolerans</name>
    <dbReference type="NCBI Taxonomy" id="216929"/>
    <lineage>
        <taxon>Bacteria</taxon>
        <taxon>Bacillati</taxon>
        <taxon>Actinomycetota</taxon>
        <taxon>Actinomycetes</taxon>
        <taxon>Mycobacteriales</taxon>
        <taxon>Mycobacteriaceae</taxon>
        <taxon>Mycolicibacterium</taxon>
    </lineage>
</organism>
<gene>
    <name evidence="1" type="ORF">MPSYJ_10890</name>
</gene>
<dbReference type="EMBL" id="AP022574">
    <property type="protein sequence ID" value="BBX67628.1"/>
    <property type="molecule type" value="Genomic_DNA"/>
</dbReference>
<dbReference type="KEGG" id="mpsc:MPSYJ_10890"/>
<dbReference type="AlphaFoldDB" id="A0A7I7M608"/>
<reference evidence="1 2" key="1">
    <citation type="journal article" date="2019" name="Emerg. Microbes Infect.">
        <title>Comprehensive subspecies identification of 175 nontuberculous mycobacteria species based on 7547 genomic profiles.</title>
        <authorList>
            <person name="Matsumoto Y."/>
            <person name="Kinjo T."/>
            <person name="Motooka D."/>
            <person name="Nabeya D."/>
            <person name="Jung N."/>
            <person name="Uechi K."/>
            <person name="Horii T."/>
            <person name="Iida T."/>
            <person name="Fujita J."/>
            <person name="Nakamura S."/>
        </authorList>
    </citation>
    <scope>NUCLEOTIDE SEQUENCE [LARGE SCALE GENOMIC DNA]</scope>
    <source>
        <strain evidence="1 2">JCM 13323</strain>
    </source>
</reference>
<evidence type="ECO:0000313" key="1">
    <source>
        <dbReference type="EMBL" id="BBX67628.1"/>
    </source>
</evidence>
<evidence type="ECO:0000313" key="2">
    <source>
        <dbReference type="Proteomes" id="UP000466514"/>
    </source>
</evidence>
<keyword evidence="2" id="KW-1185">Reference proteome</keyword>
<proteinExistence type="predicted"/>
<name>A0A7I7M608_9MYCO</name>
<sequence length="75" mass="7667">MQVGDLTGGYHRCVSTLDAARVGDIAARVLGTDPAESSVLAPRVAALPALMRLLACAPTTVIGRAPLAPVERSAK</sequence>
<dbReference type="RefSeq" id="WP_163719578.1">
    <property type="nucleotide sequence ID" value="NZ_AP022574.1"/>
</dbReference>